<dbReference type="EMBL" id="LT906555">
    <property type="protein sequence ID" value="SNW62872.1"/>
    <property type="molecule type" value="Genomic_DNA"/>
</dbReference>
<reference evidence="1" key="1">
    <citation type="submission" date="2017-08" db="EMBL/GenBank/DDBJ databases">
        <authorList>
            <consortium name="Urmite Genomes"/>
        </authorList>
    </citation>
    <scope>NUCLEOTIDE SEQUENCE [LARGE SCALE GENOMIC DNA]</scope>
    <source>
        <strain evidence="1">IHUMI-LCC2</strain>
    </source>
</reference>
<dbReference type="SUPFAM" id="SSF82185">
    <property type="entry name" value="Histone H3 K4-specific methyltransferase SET7/9 N-terminal domain"/>
    <property type="match status" value="1"/>
</dbReference>
<gene>
    <name evidence="1" type="ORF">ORPV_968</name>
</gene>
<dbReference type="GeneID" id="35382814"/>
<dbReference type="Gene3D" id="2.20.110.10">
    <property type="entry name" value="Histone H3 K4-specific methyltransferase SET7/9 N-terminal domain"/>
    <property type="match status" value="1"/>
</dbReference>
<organism evidence="1">
    <name type="scientific">Orpheovirus IHUMI-LCC2</name>
    <dbReference type="NCBI Taxonomy" id="2023057"/>
    <lineage>
        <taxon>Viruses</taxon>
        <taxon>Varidnaviria</taxon>
        <taxon>Bamfordvirae</taxon>
        <taxon>Nucleocytoviricota</taxon>
        <taxon>Megaviricetes</taxon>
        <taxon>Pimascovirales</taxon>
        <taxon>Ocovirineae</taxon>
        <taxon>Orpheoviridae</taxon>
        <taxon>Alphaorpheovirus</taxon>
        <taxon>Alphaorpheovirus massiliense</taxon>
    </lineage>
</organism>
<dbReference type="Proteomes" id="UP000236316">
    <property type="component" value="Segment"/>
</dbReference>
<accession>A0A2I2L5P7</accession>
<keyword evidence="2" id="KW-1185">Reference proteome</keyword>
<sequence>MNIYDIPDEILHHYICFHDLQVYIPFSILGKRFNNISKYNGKQEIHAFSYFLEYIENENGSTIEKYYINRKTGKKYGKYISLFGNINNRKKIECWYREDVLYGTFTRYDGNKKKIECTYVNDKLQGKHIEYDIMDNKIESYYVDGNLEGPYIITRKDGKLLQEKHYIYNGEKSVLNGLCIQISYHTRGKTEKRTIYSNGRLVYNI</sequence>
<name>A0A2I2L5P7_9VIRU</name>
<proteinExistence type="predicted"/>
<evidence type="ECO:0000313" key="1">
    <source>
        <dbReference type="EMBL" id="SNW62872.1"/>
    </source>
</evidence>
<protein>
    <recommendedName>
        <fullName evidence="3">MORN-repeat protein</fullName>
    </recommendedName>
</protein>
<dbReference type="RefSeq" id="YP_009449174.1">
    <property type="nucleotide sequence ID" value="NC_036594.1"/>
</dbReference>
<dbReference type="KEGG" id="vg:35382814"/>
<evidence type="ECO:0000313" key="2">
    <source>
        <dbReference type="Proteomes" id="UP000236316"/>
    </source>
</evidence>
<evidence type="ECO:0008006" key="3">
    <source>
        <dbReference type="Google" id="ProtNLM"/>
    </source>
</evidence>